<accession>A0AA35X2M3</accession>
<dbReference type="InterPro" id="IPR046778">
    <property type="entry name" value="UPF0758_N"/>
</dbReference>
<name>A0AA35X2M3_GEOBA</name>
<keyword evidence="2" id="KW-0479">Metal-binding</keyword>
<dbReference type="InterPro" id="IPR001405">
    <property type="entry name" value="UPF0758"/>
</dbReference>
<dbReference type="PROSITE" id="PS01302">
    <property type="entry name" value="UPF0758"/>
    <property type="match status" value="1"/>
</dbReference>
<dbReference type="Pfam" id="PF20582">
    <property type="entry name" value="UPF0758_N"/>
    <property type="match status" value="1"/>
</dbReference>
<dbReference type="CDD" id="cd08071">
    <property type="entry name" value="MPN_DUF2466"/>
    <property type="match status" value="1"/>
</dbReference>
<evidence type="ECO:0000256" key="6">
    <source>
        <dbReference type="SAM" id="MobiDB-lite"/>
    </source>
</evidence>
<feature type="compositionally biased region" description="Basic and acidic residues" evidence="6">
    <location>
        <begin position="64"/>
        <end position="78"/>
    </location>
</feature>
<keyword evidence="4" id="KW-0862">Zinc</keyword>
<evidence type="ECO:0000256" key="1">
    <source>
        <dbReference type="ARBA" id="ARBA00022670"/>
    </source>
</evidence>
<dbReference type="InterPro" id="IPR010994">
    <property type="entry name" value="RuvA_2-like"/>
</dbReference>
<evidence type="ECO:0000313" key="8">
    <source>
        <dbReference type="EMBL" id="CAI8043043.1"/>
    </source>
</evidence>
<gene>
    <name evidence="8" type="ORF">GBAR_LOCUS23874</name>
</gene>
<sequence length="304" mass="32540">MVVAKPVEAARSRQEFDAELTQLVTWANGVGGPVRTPECVAPSAAPASPQRPADPAQPTIRELPNGERPRERLRQRGSRELSNTELVAILLRTGMKGENAVSMASRIMADFGGLAGLAKADYGELIRERGLSDAKACQVMAALELGRRVAALPPAERPQISCAQDAVNLIAPEMAALDQENLVVLLLDTRNRMVLKRTVYMGTVNSSAVRPAEVLRPAIRENVPSIIVAHNHPSGDPTPSPEDVAVTRDLVAAGKLMDIELHDHLIIGDGGRFTSLRGIGSGFEQRDYHALTVINSTARSTCGG</sequence>
<evidence type="ECO:0000313" key="9">
    <source>
        <dbReference type="Proteomes" id="UP001174909"/>
    </source>
</evidence>
<dbReference type="GO" id="GO:0046872">
    <property type="term" value="F:metal ion binding"/>
    <property type="evidence" value="ECO:0007669"/>
    <property type="project" value="UniProtKB-KW"/>
</dbReference>
<evidence type="ECO:0000256" key="2">
    <source>
        <dbReference type="ARBA" id="ARBA00022723"/>
    </source>
</evidence>
<keyword evidence="9" id="KW-1185">Reference proteome</keyword>
<dbReference type="Proteomes" id="UP001174909">
    <property type="component" value="Unassembled WGS sequence"/>
</dbReference>
<dbReference type="PROSITE" id="PS50249">
    <property type="entry name" value="MPN"/>
    <property type="match status" value="1"/>
</dbReference>
<keyword evidence="1" id="KW-0645">Protease</keyword>
<dbReference type="PANTHER" id="PTHR30471:SF3">
    <property type="entry name" value="UPF0758 PROTEIN YEES-RELATED"/>
    <property type="match status" value="1"/>
</dbReference>
<protein>
    <submittedName>
        <fullName evidence="8">UPF0758 protein Chy400_3887</fullName>
    </submittedName>
</protein>
<dbReference type="Pfam" id="PF04002">
    <property type="entry name" value="RadC"/>
    <property type="match status" value="1"/>
</dbReference>
<feature type="compositionally biased region" description="Low complexity" evidence="6">
    <location>
        <begin position="41"/>
        <end position="58"/>
    </location>
</feature>
<dbReference type="NCBIfam" id="NF000642">
    <property type="entry name" value="PRK00024.1"/>
    <property type="match status" value="1"/>
</dbReference>
<proteinExistence type="predicted"/>
<evidence type="ECO:0000256" key="4">
    <source>
        <dbReference type="ARBA" id="ARBA00022833"/>
    </source>
</evidence>
<dbReference type="InterPro" id="IPR025657">
    <property type="entry name" value="RadC_JAB"/>
</dbReference>
<dbReference type="GO" id="GO:0008237">
    <property type="term" value="F:metallopeptidase activity"/>
    <property type="evidence" value="ECO:0007669"/>
    <property type="project" value="UniProtKB-KW"/>
</dbReference>
<comment type="caution">
    <text evidence="8">The sequence shown here is derived from an EMBL/GenBank/DDBJ whole genome shotgun (WGS) entry which is preliminary data.</text>
</comment>
<dbReference type="InterPro" id="IPR037518">
    <property type="entry name" value="MPN"/>
</dbReference>
<dbReference type="PANTHER" id="PTHR30471">
    <property type="entry name" value="DNA REPAIR PROTEIN RADC"/>
    <property type="match status" value="1"/>
</dbReference>
<dbReference type="NCBIfam" id="TIGR00608">
    <property type="entry name" value="radc"/>
    <property type="match status" value="1"/>
</dbReference>
<evidence type="ECO:0000256" key="5">
    <source>
        <dbReference type="ARBA" id="ARBA00023049"/>
    </source>
</evidence>
<organism evidence="8 9">
    <name type="scientific">Geodia barretti</name>
    <name type="common">Barrett's horny sponge</name>
    <dbReference type="NCBI Taxonomy" id="519541"/>
    <lineage>
        <taxon>Eukaryota</taxon>
        <taxon>Metazoa</taxon>
        <taxon>Porifera</taxon>
        <taxon>Demospongiae</taxon>
        <taxon>Heteroscleromorpha</taxon>
        <taxon>Tetractinellida</taxon>
        <taxon>Astrophorina</taxon>
        <taxon>Geodiidae</taxon>
        <taxon>Geodia</taxon>
    </lineage>
</organism>
<keyword evidence="3" id="KW-0378">Hydrolase</keyword>
<feature type="domain" description="MPN" evidence="7">
    <location>
        <begin position="159"/>
        <end position="282"/>
    </location>
</feature>
<reference evidence="8" key="1">
    <citation type="submission" date="2023-03" db="EMBL/GenBank/DDBJ databases">
        <authorList>
            <person name="Steffen K."/>
            <person name="Cardenas P."/>
        </authorList>
    </citation>
    <scope>NUCLEOTIDE SEQUENCE</scope>
</reference>
<dbReference type="SUPFAM" id="SSF47781">
    <property type="entry name" value="RuvA domain 2-like"/>
    <property type="match status" value="1"/>
</dbReference>
<feature type="region of interest" description="Disordered" evidence="6">
    <location>
        <begin position="35"/>
        <end position="78"/>
    </location>
</feature>
<evidence type="ECO:0000256" key="3">
    <source>
        <dbReference type="ARBA" id="ARBA00022801"/>
    </source>
</evidence>
<dbReference type="EMBL" id="CASHTH010003296">
    <property type="protein sequence ID" value="CAI8043043.1"/>
    <property type="molecule type" value="Genomic_DNA"/>
</dbReference>
<evidence type="ECO:0000259" key="7">
    <source>
        <dbReference type="PROSITE" id="PS50249"/>
    </source>
</evidence>
<dbReference type="GO" id="GO:0006508">
    <property type="term" value="P:proteolysis"/>
    <property type="evidence" value="ECO:0007669"/>
    <property type="project" value="UniProtKB-KW"/>
</dbReference>
<keyword evidence="5" id="KW-0482">Metalloprotease</keyword>
<dbReference type="AlphaFoldDB" id="A0AA35X2M3"/>
<dbReference type="InterPro" id="IPR020891">
    <property type="entry name" value="UPF0758_CS"/>
</dbReference>
<dbReference type="Gene3D" id="3.40.140.10">
    <property type="entry name" value="Cytidine Deaminase, domain 2"/>
    <property type="match status" value="1"/>
</dbReference>